<accession>A0ABN8D5V6</accession>
<evidence type="ECO:0000313" key="1">
    <source>
        <dbReference type="EMBL" id="CAH0519951.1"/>
    </source>
</evidence>
<comment type="caution">
    <text evidence="1">The sequence shown here is derived from an EMBL/GenBank/DDBJ whole genome shotgun (WGS) entry which is preliminary data.</text>
</comment>
<sequence length="68" mass="7810">MCILVPSPRMQLLSLFRSSDIPVIDTRSSDASPLLVGHRPRQGQRRACSSLQKIHSHWNFRDLWQGLL</sequence>
<reference evidence="1 2" key="1">
    <citation type="submission" date="2021-11" db="EMBL/GenBank/DDBJ databases">
        <authorList>
            <person name="Islam A."/>
            <person name="Islam S."/>
            <person name="Flora M.S."/>
            <person name="Rahman M."/>
            <person name="Ziaur R.M."/>
            <person name="Epstein J.H."/>
            <person name="Hassan M."/>
            <person name="Klassen M."/>
            <person name="Woodard K."/>
            <person name="Webb A."/>
            <person name="Webby R.J."/>
            <person name="El Zowalaty M.E."/>
        </authorList>
    </citation>
    <scope>NUCLEOTIDE SEQUENCE [LARGE SCALE GENOMIC DNA]</scope>
    <source>
        <strain evidence="1">Pbs1</strain>
    </source>
</reference>
<evidence type="ECO:0000313" key="2">
    <source>
        <dbReference type="Proteomes" id="UP001158986"/>
    </source>
</evidence>
<protein>
    <submittedName>
        <fullName evidence="1">Uncharacterized protein</fullName>
    </submittedName>
</protein>
<name>A0ABN8D5V6_9STRA</name>
<dbReference type="EMBL" id="CAKLCB010000321">
    <property type="protein sequence ID" value="CAH0519951.1"/>
    <property type="molecule type" value="Genomic_DNA"/>
</dbReference>
<gene>
    <name evidence="1" type="ORF">PBS001_LOCUS6459</name>
</gene>
<organism evidence="1 2">
    <name type="scientific">Peronospora belbahrii</name>
    <dbReference type="NCBI Taxonomy" id="622444"/>
    <lineage>
        <taxon>Eukaryota</taxon>
        <taxon>Sar</taxon>
        <taxon>Stramenopiles</taxon>
        <taxon>Oomycota</taxon>
        <taxon>Peronosporomycetes</taxon>
        <taxon>Peronosporales</taxon>
        <taxon>Peronosporaceae</taxon>
        <taxon>Peronospora</taxon>
    </lineage>
</organism>
<proteinExistence type="predicted"/>
<dbReference type="Proteomes" id="UP001158986">
    <property type="component" value="Unassembled WGS sequence"/>
</dbReference>
<keyword evidence="2" id="KW-1185">Reference proteome</keyword>